<feature type="transmembrane region" description="Helical" evidence="2">
    <location>
        <begin position="790"/>
        <end position="811"/>
    </location>
</feature>
<keyword evidence="2" id="KW-0812">Transmembrane</keyword>
<keyword evidence="2" id="KW-1133">Transmembrane helix</keyword>
<evidence type="ECO:0000313" key="4">
    <source>
        <dbReference type="EMBL" id="MAA15629.1"/>
    </source>
</evidence>
<evidence type="ECO:0000256" key="1">
    <source>
        <dbReference type="SAM" id="MobiDB-lite"/>
    </source>
</evidence>
<proteinExistence type="predicted"/>
<keyword evidence="3" id="KW-0732">Signal</keyword>
<reference evidence="4" key="1">
    <citation type="journal article" date="2017" name="Parasit. Vectors">
        <title>Sialotranscriptomics of Rhipicephalus zambeziensis reveals intricate expression profiles of secretory proteins and suggests tight temporal transcriptional regulation during blood-feeding.</title>
        <authorList>
            <person name="de Castro M.H."/>
            <person name="de Klerk D."/>
            <person name="Pienaar R."/>
            <person name="Rees D.J.G."/>
            <person name="Mans B.J."/>
        </authorList>
    </citation>
    <scope>NUCLEOTIDE SEQUENCE</scope>
    <source>
        <tissue evidence="4">Salivary glands</tissue>
    </source>
</reference>
<sequence length="817" mass="85263">MRWVSIWAALVVFAPHGHGGPLNRLFCPTICNPNPEEPLGRCFYSCGFLKYGKYYDGSRCWYLVGTGKMINSKGYCNRGVCLKVFTTGYEGSDAQKYCEVNQTKVPSRNETSVKGGHFNATQAPHHAPNETYSRKISTVSPALKFHENISSGIPYKPSMKTDSVEAPGHISETESTSTASPTATLSKAPQTNHDEQSAASSHHAGILRPPSIKGSAEIPAKKGGPHLKPSLEHPVETKPNIAPKTPPGPVAIPSVTNDTHPNGTHALPGSTVTKTENMLPTKAQQPTPAVVPLQFPVPNAPVIVSIQSHTPHTPNLLQVPSPNGNVPSVMPVQSHDINAPVVTVQSPAPNTPAVQPVPSPTPSAPVVVPVKSPTLPTSSAPVVAPVQPLSPTASAVEPAESPTASLPVVAPVQPSSSSVPAVVKAESPTPSAPVVAPVQPLSPTASAVEPAESPTASLPIVAPVQASSLSAPTLAPAESPTPSAPVVTPVQPPSSSAPAVVPAESPTTSAPVVVPVKSLNLSAPVVVPVKSPTVSTPVFVPARPPPPSAPAFVPTESPTLNAPVVVSVQPPILNAPVAGPFQSPTQYAHVVVPDQSRSPIVPPVMPLQPPSPNVEFFIAPPKPVLGENEPLSENVATTRDHRASHATRGSSSYTPQDAAITQPEVKVARNTQTPSADASGIFSAQKFASIVNALHNAGKKWFLGSSEKSNTHEGTPPEGVTNSKPHEQPGRNNHPILQGEETTTVTMTKNETQPATEGIIKPTVTEILPVATKPPNNFIKNATVSASDNIVPSCSIFIAPFVTVVNFYFFINRQVFQ</sequence>
<feature type="region of interest" description="Disordered" evidence="1">
    <location>
        <begin position="638"/>
        <end position="660"/>
    </location>
</feature>
<feature type="region of interest" description="Disordered" evidence="1">
    <location>
        <begin position="472"/>
        <end position="491"/>
    </location>
</feature>
<name>A0A224YIT0_9ACAR</name>
<dbReference type="EMBL" id="GFPF01004483">
    <property type="protein sequence ID" value="MAA15629.1"/>
    <property type="molecule type" value="Transcribed_RNA"/>
</dbReference>
<accession>A0A224YIT0</accession>
<evidence type="ECO:0000256" key="3">
    <source>
        <dbReference type="SAM" id="SignalP"/>
    </source>
</evidence>
<feature type="chain" id="PRO_5012601226" evidence="3">
    <location>
        <begin position="20"/>
        <end position="817"/>
    </location>
</feature>
<keyword evidence="2" id="KW-0472">Membrane</keyword>
<organism evidence="4">
    <name type="scientific">Rhipicephalus zambeziensis</name>
    <dbReference type="NCBI Taxonomy" id="60191"/>
    <lineage>
        <taxon>Eukaryota</taxon>
        <taxon>Metazoa</taxon>
        <taxon>Ecdysozoa</taxon>
        <taxon>Arthropoda</taxon>
        <taxon>Chelicerata</taxon>
        <taxon>Arachnida</taxon>
        <taxon>Acari</taxon>
        <taxon>Parasitiformes</taxon>
        <taxon>Ixodida</taxon>
        <taxon>Ixodoidea</taxon>
        <taxon>Ixodidae</taxon>
        <taxon>Rhipicephalinae</taxon>
        <taxon>Rhipicephalus</taxon>
        <taxon>Rhipicephalus</taxon>
    </lineage>
</organism>
<feature type="signal peptide" evidence="3">
    <location>
        <begin position="1"/>
        <end position="19"/>
    </location>
</feature>
<feature type="compositionally biased region" description="Low complexity" evidence="1">
    <location>
        <begin position="173"/>
        <end position="186"/>
    </location>
</feature>
<evidence type="ECO:0000256" key="2">
    <source>
        <dbReference type="SAM" id="Phobius"/>
    </source>
</evidence>
<feature type="region of interest" description="Disordered" evidence="1">
    <location>
        <begin position="704"/>
        <end position="739"/>
    </location>
</feature>
<dbReference type="AlphaFoldDB" id="A0A224YIT0"/>
<feature type="region of interest" description="Disordered" evidence="1">
    <location>
        <begin position="150"/>
        <end position="270"/>
    </location>
</feature>
<protein>
    <submittedName>
        <fullName evidence="4">Mucin</fullName>
    </submittedName>
</protein>